<keyword evidence="13" id="KW-1185">Reference proteome</keyword>
<organism evidence="12 13">
    <name type="scientific">Ostreibacterium oceani</name>
    <dbReference type="NCBI Taxonomy" id="2654998"/>
    <lineage>
        <taxon>Bacteria</taxon>
        <taxon>Pseudomonadati</taxon>
        <taxon>Pseudomonadota</taxon>
        <taxon>Gammaproteobacteria</taxon>
        <taxon>Cardiobacteriales</taxon>
        <taxon>Ostreibacteriaceae</taxon>
        <taxon>Ostreibacterium</taxon>
    </lineage>
</organism>
<feature type="transmembrane region" description="Helical" evidence="10">
    <location>
        <begin position="274"/>
        <end position="292"/>
    </location>
</feature>
<feature type="transmembrane region" description="Helical" evidence="10">
    <location>
        <begin position="229"/>
        <end position="254"/>
    </location>
</feature>
<comment type="caution">
    <text evidence="12">The sequence shown here is derived from an EMBL/GenBank/DDBJ whole genome shotgun (WGS) entry which is preliminary data.</text>
</comment>
<evidence type="ECO:0000256" key="4">
    <source>
        <dbReference type="ARBA" id="ARBA00022960"/>
    </source>
</evidence>
<dbReference type="PANTHER" id="PTHR47019">
    <property type="entry name" value="LIPID II FLIPPASE MURJ"/>
    <property type="match status" value="1"/>
</dbReference>
<evidence type="ECO:0000256" key="8">
    <source>
        <dbReference type="ARBA" id="ARBA00060041"/>
    </source>
</evidence>
<dbReference type="UniPathway" id="UPA00219"/>
<comment type="similarity">
    <text evidence="9 10 11">Belongs to the MurJ/MviN family.</text>
</comment>
<dbReference type="HAMAP" id="MF_02078">
    <property type="entry name" value="MurJ_MviN"/>
    <property type="match status" value="1"/>
</dbReference>
<keyword evidence="5 10" id="KW-0573">Peptidoglycan synthesis</keyword>
<feature type="transmembrane region" description="Helical" evidence="10">
    <location>
        <begin position="386"/>
        <end position="402"/>
    </location>
</feature>
<reference evidence="12 13" key="1">
    <citation type="submission" date="2019-10" db="EMBL/GenBank/DDBJ databases">
        <title>Cardiobacteriales fam. a chemoheterotrophic member of the order Cardiobacteriales, and proposal of Cardiobacteriales fam. nov.</title>
        <authorList>
            <person name="Wang C."/>
        </authorList>
    </citation>
    <scope>NUCLEOTIDE SEQUENCE [LARGE SCALE GENOMIC DNA]</scope>
    <source>
        <strain evidence="12 13">ML27</strain>
    </source>
</reference>
<dbReference type="AlphaFoldDB" id="A0A6N7EX56"/>
<dbReference type="InterPro" id="IPR004268">
    <property type="entry name" value="MurJ"/>
</dbReference>
<dbReference type="PANTHER" id="PTHR47019:SF1">
    <property type="entry name" value="LIPID II FLIPPASE MURJ"/>
    <property type="match status" value="1"/>
</dbReference>
<dbReference type="GO" id="GO:0071555">
    <property type="term" value="P:cell wall organization"/>
    <property type="evidence" value="ECO:0007669"/>
    <property type="project" value="UniProtKB-UniRule"/>
</dbReference>
<feature type="transmembrane region" description="Helical" evidence="10">
    <location>
        <begin position="354"/>
        <end position="374"/>
    </location>
</feature>
<keyword evidence="2 10" id="KW-1003">Cell membrane</keyword>
<feature type="transmembrane region" description="Helical" evidence="10">
    <location>
        <begin position="157"/>
        <end position="177"/>
    </location>
</feature>
<evidence type="ECO:0000256" key="10">
    <source>
        <dbReference type="HAMAP-Rule" id="MF_02078"/>
    </source>
</evidence>
<evidence type="ECO:0000256" key="11">
    <source>
        <dbReference type="PIRNR" id="PIRNR002869"/>
    </source>
</evidence>
<dbReference type="EMBL" id="WHNW01000002">
    <property type="protein sequence ID" value="MPV85717.1"/>
    <property type="molecule type" value="Genomic_DNA"/>
</dbReference>
<evidence type="ECO:0000256" key="1">
    <source>
        <dbReference type="ARBA" id="ARBA00004651"/>
    </source>
</evidence>
<dbReference type="GO" id="GO:0008360">
    <property type="term" value="P:regulation of cell shape"/>
    <property type="evidence" value="ECO:0007669"/>
    <property type="project" value="UniProtKB-UniRule"/>
</dbReference>
<feature type="transmembrane region" description="Helical" evidence="10">
    <location>
        <begin position="313"/>
        <end position="334"/>
    </location>
</feature>
<feature type="transmembrane region" description="Helical" evidence="10">
    <location>
        <begin position="408"/>
        <end position="429"/>
    </location>
</feature>
<keyword evidence="10 11" id="KW-0961">Cell wall biogenesis/degradation</keyword>
<keyword evidence="3 10" id="KW-0812">Transmembrane</keyword>
<feature type="transmembrane region" description="Helical" evidence="10">
    <location>
        <begin position="189"/>
        <end position="209"/>
    </location>
</feature>
<dbReference type="InParanoid" id="A0A6N7EX56"/>
<evidence type="ECO:0000256" key="6">
    <source>
        <dbReference type="ARBA" id="ARBA00022989"/>
    </source>
</evidence>
<dbReference type="GO" id="GO:0034204">
    <property type="term" value="P:lipid translocation"/>
    <property type="evidence" value="ECO:0007669"/>
    <property type="project" value="TreeGrafter"/>
</dbReference>
<gene>
    <name evidence="10 12" type="primary">murJ</name>
    <name evidence="12" type="ORF">GCU85_03055</name>
</gene>
<keyword evidence="4 10" id="KW-0133">Cell shape</keyword>
<comment type="subcellular location">
    <subcellularLocation>
        <location evidence="10">Cell inner membrane</location>
        <topology evidence="10">Multi-pass membrane protein</topology>
    </subcellularLocation>
    <subcellularLocation>
        <location evidence="1">Cell membrane</location>
        <topology evidence="1">Multi-pass membrane protein</topology>
    </subcellularLocation>
</comment>
<evidence type="ECO:0000256" key="7">
    <source>
        <dbReference type="ARBA" id="ARBA00023136"/>
    </source>
</evidence>
<feature type="transmembrane region" description="Helical" evidence="10">
    <location>
        <begin position="441"/>
        <end position="462"/>
    </location>
</feature>
<keyword evidence="10" id="KW-0997">Cell inner membrane</keyword>
<evidence type="ECO:0000256" key="2">
    <source>
        <dbReference type="ARBA" id="ARBA00022475"/>
    </source>
</evidence>
<comment type="pathway">
    <text evidence="10">Cell wall biogenesis; peptidoglycan biosynthesis.</text>
</comment>
<dbReference type="Proteomes" id="UP000471298">
    <property type="component" value="Unassembled WGS sequence"/>
</dbReference>
<dbReference type="NCBIfam" id="TIGR01695">
    <property type="entry name" value="murJ_mviN"/>
    <property type="match status" value="1"/>
</dbReference>
<feature type="transmembrane region" description="Helical" evidence="10">
    <location>
        <begin position="90"/>
        <end position="118"/>
    </location>
</feature>
<name>A0A6N7EX56_9GAMM</name>
<accession>A0A6N7EX56</accession>
<evidence type="ECO:0000313" key="12">
    <source>
        <dbReference type="EMBL" id="MPV85717.1"/>
    </source>
</evidence>
<dbReference type="GO" id="GO:0015648">
    <property type="term" value="F:lipid-linked peptidoglycan transporter activity"/>
    <property type="evidence" value="ECO:0007669"/>
    <property type="project" value="UniProtKB-UniRule"/>
</dbReference>
<evidence type="ECO:0000313" key="13">
    <source>
        <dbReference type="Proteomes" id="UP000471298"/>
    </source>
</evidence>
<protein>
    <recommendedName>
        <fullName evidence="10">Probable lipid II flippase MurJ</fullName>
    </recommendedName>
</protein>
<dbReference type="GO" id="GO:0009252">
    <property type="term" value="P:peptidoglycan biosynthetic process"/>
    <property type="evidence" value="ECO:0007669"/>
    <property type="project" value="UniProtKB-UniRule"/>
</dbReference>
<feature type="transmembrane region" description="Helical" evidence="10">
    <location>
        <begin position="482"/>
        <end position="502"/>
    </location>
</feature>
<dbReference type="Pfam" id="PF03023">
    <property type="entry name" value="MurJ"/>
    <property type="match status" value="1"/>
</dbReference>
<dbReference type="InterPro" id="IPR051050">
    <property type="entry name" value="Lipid_II_flippase_MurJ/MviN"/>
</dbReference>
<keyword evidence="6 10" id="KW-1133">Transmembrane helix</keyword>
<dbReference type="GO" id="GO:0005886">
    <property type="term" value="C:plasma membrane"/>
    <property type="evidence" value="ECO:0007669"/>
    <property type="project" value="UniProtKB-SubCell"/>
</dbReference>
<feature type="transmembrane region" description="Helical" evidence="10">
    <location>
        <begin position="130"/>
        <end position="150"/>
    </location>
</feature>
<dbReference type="CDD" id="cd13123">
    <property type="entry name" value="MATE_MurJ_like"/>
    <property type="match status" value="1"/>
</dbReference>
<evidence type="ECO:0000256" key="5">
    <source>
        <dbReference type="ARBA" id="ARBA00022984"/>
    </source>
</evidence>
<dbReference type="FunCoup" id="A0A6N7EX56">
    <property type="interactions" value="295"/>
</dbReference>
<evidence type="ECO:0000256" key="9">
    <source>
        <dbReference type="ARBA" id="ARBA00061532"/>
    </source>
</evidence>
<comment type="function">
    <text evidence="8 10 11">Involved in peptidoglycan biosynthesis. Transports lipid-linked peptidoglycan precursors from the inner to the outer leaflet of the cytoplasmic membrane.</text>
</comment>
<dbReference type="PRINTS" id="PR01806">
    <property type="entry name" value="VIRFACTRMVIN"/>
</dbReference>
<dbReference type="RefSeq" id="WP_152809218.1">
    <property type="nucleotide sequence ID" value="NZ_WHNW01000002.1"/>
</dbReference>
<keyword evidence="10 11" id="KW-0813">Transport</keyword>
<keyword evidence="7 10" id="KW-0472">Membrane</keyword>
<sequence length="514" mass="55719">MNRLLKSSGVFALMTMVSRVLGLVRDIVIAKYFEVGQTDIFFTALRIPNTLRRFFAEGAFANAFVPVLNHSKAQDSDDELQSLINHVFGVLGFALLIITLLGVTFSGALIAVIGFGFADDPNRLALGETMLRITFPYILLISLTAFFAGILNAYHKFALPAFTPALLNIALIIAALYFRERFNPPVLALAWAVFVGGILQLLIQIPTLWRLKRLPVPKVSFRHPGVKKVFTLMLPTLLGSSAGQINILLNTALASSLVSGSITWLYYSDRLVELPVGIIGVAIGTVILPRLATLKSSTDSLQFASTLQWAIRLAIVIGAGAATGLVMLALPMMITILARGEFSLYSAQMAANSLQVFGFGAFALIVVKVLAPGFYAQQNTKTPTKIALFCIAVNIVLALLLYRRMGHVGLALASTVASFVNAGLLFVFLQRASAMLADKNLAIFVMKVLVANAIMAIALYGANAWLTADGSWGDLSQWQRAGYLAALIFFGMISYLVALFCVRIEFKKLIQLKG</sequence>
<dbReference type="PIRSF" id="PIRSF002869">
    <property type="entry name" value="MviN"/>
    <property type="match status" value="1"/>
</dbReference>
<proteinExistence type="inferred from homology"/>
<evidence type="ECO:0000256" key="3">
    <source>
        <dbReference type="ARBA" id="ARBA00022692"/>
    </source>
</evidence>